<name>A0A1V8RR91_9HYPH</name>
<feature type="domain" description="DUF305" evidence="2">
    <location>
        <begin position="90"/>
        <end position="141"/>
    </location>
</feature>
<dbReference type="InterPro" id="IPR005183">
    <property type="entry name" value="DUF305_CopM-like"/>
</dbReference>
<proteinExistence type="predicted"/>
<sequence length="144" mass="15989">MYARFAVELAVDFVIMYLVMYTMIATLEDFYPNLNNVYMTLMMVAPMAIVMLVSMRSMFPSRNANLAIAAVAAVVFAGSLYGMRSQAAIDDEEFLRAMIPHHSGAVLMCEQASLVDPEIVELCGQIVPAQQQEIAVMKAILERL</sequence>
<accession>A0A1V8RR91</accession>
<feature type="transmembrane region" description="Helical" evidence="1">
    <location>
        <begin position="5"/>
        <end position="24"/>
    </location>
</feature>
<keyword evidence="4" id="KW-1185">Reference proteome</keyword>
<dbReference type="Proteomes" id="UP000191905">
    <property type="component" value="Unassembled WGS sequence"/>
</dbReference>
<dbReference type="Pfam" id="PF03713">
    <property type="entry name" value="DUF305"/>
    <property type="match status" value="1"/>
</dbReference>
<dbReference type="InterPro" id="IPR012347">
    <property type="entry name" value="Ferritin-like"/>
</dbReference>
<dbReference type="STRING" id="1873176.BFN67_17125"/>
<reference evidence="3 4" key="1">
    <citation type="journal article" date="2016" name="Int. J. Syst. Evol. Microbiol.">
        <title>Pseudaminobacter manganicus sp. nov., isolated from sludge of a manganese mine.</title>
        <authorList>
            <person name="Li J."/>
            <person name="Huang J."/>
            <person name="Liao S."/>
            <person name="Wang G."/>
        </authorList>
    </citation>
    <scope>NUCLEOTIDE SEQUENCE [LARGE SCALE GENOMIC DNA]</scope>
    <source>
        <strain evidence="3 4">JH-7</strain>
    </source>
</reference>
<comment type="caution">
    <text evidence="3">The sequence shown here is derived from an EMBL/GenBank/DDBJ whole genome shotgun (WGS) entry which is preliminary data.</text>
</comment>
<dbReference type="Gene3D" id="1.20.1260.10">
    <property type="match status" value="1"/>
</dbReference>
<keyword evidence="1" id="KW-0812">Transmembrane</keyword>
<keyword evidence="1" id="KW-0472">Membrane</keyword>
<keyword evidence="1" id="KW-1133">Transmembrane helix</keyword>
<evidence type="ECO:0000313" key="4">
    <source>
        <dbReference type="Proteomes" id="UP000191905"/>
    </source>
</evidence>
<evidence type="ECO:0000313" key="3">
    <source>
        <dbReference type="EMBL" id="OQM75720.1"/>
    </source>
</evidence>
<organism evidence="3 4">
    <name type="scientific">Manganibacter manganicus</name>
    <dbReference type="NCBI Taxonomy" id="1873176"/>
    <lineage>
        <taxon>Bacteria</taxon>
        <taxon>Pseudomonadati</taxon>
        <taxon>Pseudomonadota</taxon>
        <taxon>Alphaproteobacteria</taxon>
        <taxon>Hyphomicrobiales</taxon>
        <taxon>Phyllobacteriaceae</taxon>
        <taxon>Manganibacter</taxon>
    </lineage>
</organism>
<evidence type="ECO:0000259" key="2">
    <source>
        <dbReference type="Pfam" id="PF03713"/>
    </source>
</evidence>
<evidence type="ECO:0000256" key="1">
    <source>
        <dbReference type="SAM" id="Phobius"/>
    </source>
</evidence>
<gene>
    <name evidence="3" type="ORF">BFN67_17125</name>
</gene>
<feature type="transmembrane region" description="Helical" evidence="1">
    <location>
        <begin position="66"/>
        <end position="83"/>
    </location>
</feature>
<protein>
    <submittedName>
        <fullName evidence="3">DUF305 domain-containing protein</fullName>
    </submittedName>
</protein>
<dbReference type="AlphaFoldDB" id="A0A1V8RR91"/>
<dbReference type="EMBL" id="MDET01000013">
    <property type="protein sequence ID" value="OQM75720.1"/>
    <property type="molecule type" value="Genomic_DNA"/>
</dbReference>
<feature type="transmembrane region" description="Helical" evidence="1">
    <location>
        <begin position="36"/>
        <end position="54"/>
    </location>
</feature>